<evidence type="ECO:0000313" key="1">
    <source>
        <dbReference type="EMBL" id="MEU0155306.1"/>
    </source>
</evidence>
<protein>
    <submittedName>
        <fullName evidence="1">Uncharacterized protein</fullName>
    </submittedName>
</protein>
<dbReference type="EMBL" id="JBEXRX010000102">
    <property type="protein sequence ID" value="MEU0155306.1"/>
    <property type="molecule type" value="Genomic_DNA"/>
</dbReference>
<keyword evidence="2" id="KW-1185">Reference proteome</keyword>
<dbReference type="RefSeq" id="WP_355666913.1">
    <property type="nucleotide sequence ID" value="NZ_JBEXRX010000102.1"/>
</dbReference>
<name>A0ABV2VUQ3_9ACTN</name>
<evidence type="ECO:0000313" key="2">
    <source>
        <dbReference type="Proteomes" id="UP001550348"/>
    </source>
</evidence>
<sequence length="68" mass="7187">MDTIRCGSSNPPNTRAYDSGLVCRSPTAPTPTVQVWKITSRPAFPAVSSSARSIARTDASVVTASFDE</sequence>
<dbReference type="Proteomes" id="UP001550348">
    <property type="component" value="Unassembled WGS sequence"/>
</dbReference>
<proteinExistence type="predicted"/>
<accession>A0ABV2VUQ3</accession>
<organism evidence="1 2">
    <name type="scientific">Micromonospora fulviviridis</name>
    <dbReference type="NCBI Taxonomy" id="47860"/>
    <lineage>
        <taxon>Bacteria</taxon>
        <taxon>Bacillati</taxon>
        <taxon>Actinomycetota</taxon>
        <taxon>Actinomycetes</taxon>
        <taxon>Micromonosporales</taxon>
        <taxon>Micromonosporaceae</taxon>
        <taxon>Micromonospora</taxon>
    </lineage>
</organism>
<gene>
    <name evidence="1" type="ORF">ABZ071_26050</name>
</gene>
<comment type="caution">
    <text evidence="1">The sequence shown here is derived from an EMBL/GenBank/DDBJ whole genome shotgun (WGS) entry which is preliminary data.</text>
</comment>
<reference evidence="1 2" key="1">
    <citation type="submission" date="2024-06" db="EMBL/GenBank/DDBJ databases">
        <title>The Natural Products Discovery Center: Release of the First 8490 Sequenced Strains for Exploring Actinobacteria Biosynthetic Diversity.</title>
        <authorList>
            <person name="Kalkreuter E."/>
            <person name="Kautsar S.A."/>
            <person name="Yang D."/>
            <person name="Bader C.D."/>
            <person name="Teijaro C.N."/>
            <person name="Fluegel L."/>
            <person name="Davis C.M."/>
            <person name="Simpson J.R."/>
            <person name="Lauterbach L."/>
            <person name="Steele A.D."/>
            <person name="Gui C."/>
            <person name="Meng S."/>
            <person name="Li G."/>
            <person name="Viehrig K."/>
            <person name="Ye F."/>
            <person name="Su P."/>
            <person name="Kiefer A.F."/>
            <person name="Nichols A."/>
            <person name="Cepeda A.J."/>
            <person name="Yan W."/>
            <person name="Fan B."/>
            <person name="Jiang Y."/>
            <person name="Adhikari A."/>
            <person name="Zheng C.-J."/>
            <person name="Schuster L."/>
            <person name="Cowan T.M."/>
            <person name="Smanski M.J."/>
            <person name="Chevrette M.G."/>
            <person name="De Carvalho L.P.S."/>
            <person name="Shen B."/>
        </authorList>
    </citation>
    <scope>NUCLEOTIDE SEQUENCE [LARGE SCALE GENOMIC DNA]</scope>
    <source>
        <strain evidence="1 2">NPDC006286</strain>
    </source>
</reference>